<organism evidence="1">
    <name type="scientific">marine sediment metagenome</name>
    <dbReference type="NCBI Taxonomy" id="412755"/>
    <lineage>
        <taxon>unclassified sequences</taxon>
        <taxon>metagenomes</taxon>
        <taxon>ecological metagenomes</taxon>
    </lineage>
</organism>
<evidence type="ECO:0000313" key="1">
    <source>
        <dbReference type="EMBL" id="KKN77676.1"/>
    </source>
</evidence>
<protein>
    <submittedName>
        <fullName evidence="1">Uncharacterized protein</fullName>
    </submittedName>
</protein>
<sequence length="71" mass="8478">MRSRNSNPVDDEMYQRLLTLQEDHQGKVTWLAPSLYLDCGKLLITTSWWYKWAGFVPQTKINYWFIPEIAL</sequence>
<name>A0A0F9VW35_9ZZZZ</name>
<proteinExistence type="predicted"/>
<dbReference type="AlphaFoldDB" id="A0A0F9VW35"/>
<reference evidence="1" key="1">
    <citation type="journal article" date="2015" name="Nature">
        <title>Complex archaea that bridge the gap between prokaryotes and eukaryotes.</title>
        <authorList>
            <person name="Spang A."/>
            <person name="Saw J.H."/>
            <person name="Jorgensen S.L."/>
            <person name="Zaremba-Niedzwiedzka K."/>
            <person name="Martijn J."/>
            <person name="Lind A.E."/>
            <person name="van Eijk R."/>
            <person name="Schleper C."/>
            <person name="Guy L."/>
            <person name="Ettema T.J."/>
        </authorList>
    </citation>
    <scope>NUCLEOTIDE SEQUENCE</scope>
</reference>
<accession>A0A0F9VW35</accession>
<gene>
    <name evidence="1" type="ORF">LCGC14_0358020</name>
</gene>
<dbReference type="EMBL" id="LAZR01000275">
    <property type="protein sequence ID" value="KKN77676.1"/>
    <property type="molecule type" value="Genomic_DNA"/>
</dbReference>
<comment type="caution">
    <text evidence="1">The sequence shown here is derived from an EMBL/GenBank/DDBJ whole genome shotgun (WGS) entry which is preliminary data.</text>
</comment>